<proteinExistence type="predicted"/>
<evidence type="ECO:0000313" key="3">
    <source>
        <dbReference type="Proteomes" id="UP001149074"/>
    </source>
</evidence>
<feature type="region of interest" description="Disordered" evidence="1">
    <location>
        <begin position="42"/>
        <end position="68"/>
    </location>
</feature>
<accession>A0A9W9EZF3</accession>
<sequence length="68" mass="7109">MAKKPKTIKLSAKLIVTSIENRAQQLSESAKKAFSNTIELPSQAAGSGQGALIGKDPPSLGSSRDLGW</sequence>
<dbReference type="EMBL" id="JAPQKI010000009">
    <property type="protein sequence ID" value="KAJ5090768.1"/>
    <property type="molecule type" value="Genomic_DNA"/>
</dbReference>
<organism evidence="2 3">
    <name type="scientific">Penicillium argentinense</name>
    <dbReference type="NCBI Taxonomy" id="1131581"/>
    <lineage>
        <taxon>Eukaryota</taxon>
        <taxon>Fungi</taxon>
        <taxon>Dikarya</taxon>
        <taxon>Ascomycota</taxon>
        <taxon>Pezizomycotina</taxon>
        <taxon>Eurotiomycetes</taxon>
        <taxon>Eurotiomycetidae</taxon>
        <taxon>Eurotiales</taxon>
        <taxon>Aspergillaceae</taxon>
        <taxon>Penicillium</taxon>
    </lineage>
</organism>
<evidence type="ECO:0000256" key="1">
    <source>
        <dbReference type="SAM" id="MobiDB-lite"/>
    </source>
</evidence>
<dbReference type="RefSeq" id="XP_056472749.1">
    <property type="nucleotide sequence ID" value="XM_056621943.1"/>
</dbReference>
<keyword evidence="3" id="KW-1185">Reference proteome</keyword>
<dbReference type="AlphaFoldDB" id="A0A9W9EZF3"/>
<reference evidence="2" key="2">
    <citation type="journal article" date="2023" name="IMA Fungus">
        <title>Comparative genomic study of the Penicillium genus elucidates a diverse pangenome and 15 lateral gene transfer events.</title>
        <authorList>
            <person name="Petersen C."/>
            <person name="Sorensen T."/>
            <person name="Nielsen M.R."/>
            <person name="Sondergaard T.E."/>
            <person name="Sorensen J.L."/>
            <person name="Fitzpatrick D.A."/>
            <person name="Frisvad J.C."/>
            <person name="Nielsen K.L."/>
        </authorList>
    </citation>
    <scope>NUCLEOTIDE SEQUENCE</scope>
    <source>
        <strain evidence="2">IBT 30761</strain>
    </source>
</reference>
<dbReference type="GeneID" id="81360922"/>
<protein>
    <submittedName>
        <fullName evidence="2">Uncharacterized protein</fullName>
    </submittedName>
</protein>
<evidence type="ECO:0000313" key="2">
    <source>
        <dbReference type="EMBL" id="KAJ5090768.1"/>
    </source>
</evidence>
<gene>
    <name evidence="2" type="ORF">N7532_009452</name>
</gene>
<dbReference type="Proteomes" id="UP001149074">
    <property type="component" value="Unassembled WGS sequence"/>
</dbReference>
<reference evidence="2" key="1">
    <citation type="submission" date="2022-11" db="EMBL/GenBank/DDBJ databases">
        <authorList>
            <person name="Petersen C."/>
        </authorList>
    </citation>
    <scope>NUCLEOTIDE SEQUENCE</scope>
    <source>
        <strain evidence="2">IBT 30761</strain>
    </source>
</reference>
<name>A0A9W9EZF3_9EURO</name>
<comment type="caution">
    <text evidence="2">The sequence shown here is derived from an EMBL/GenBank/DDBJ whole genome shotgun (WGS) entry which is preliminary data.</text>
</comment>